<accession>A7N7V9</accession>
<dbReference type="KEGG" id="vha:VIBHAR_06803"/>
<organism evidence="1 2">
    <name type="scientific">Vibrio campbellii (strain ATCC BAA-1116)</name>
    <dbReference type="NCBI Taxonomy" id="2902295"/>
    <lineage>
        <taxon>Bacteria</taxon>
        <taxon>Pseudomonadati</taxon>
        <taxon>Pseudomonadota</taxon>
        <taxon>Gammaproteobacteria</taxon>
        <taxon>Vibrionales</taxon>
        <taxon>Vibrionaceae</taxon>
        <taxon>Vibrio</taxon>
    </lineage>
</organism>
<dbReference type="EMBL" id="CP000790">
    <property type="protein sequence ID" value="ABU74685.1"/>
    <property type="molecule type" value="Genomic_DNA"/>
</dbReference>
<dbReference type="Proteomes" id="UP000008152">
    <property type="component" value="Chromosome II"/>
</dbReference>
<evidence type="ECO:0000313" key="2">
    <source>
        <dbReference type="Proteomes" id="UP000008152"/>
    </source>
</evidence>
<gene>
    <name evidence="1" type="ordered locus">VIBHAR_06803</name>
</gene>
<protein>
    <submittedName>
        <fullName evidence="1">Uncharacterized protein</fullName>
    </submittedName>
</protein>
<proteinExistence type="predicted"/>
<sequence length="38" mass="4395">MHLKVISMQKKVIQFGAVNRVSIRFPWEAFEVLGKAVH</sequence>
<reference evidence="1 2" key="1">
    <citation type="submission" date="2007-08" db="EMBL/GenBank/DDBJ databases">
        <authorList>
            <consortium name="The Vibrio harveyi Genome Sequencing Project"/>
            <person name="Bassler B."/>
            <person name="Clifton S.W."/>
            <person name="Fulton L."/>
            <person name="Delehaunty K."/>
            <person name="Fronick C."/>
            <person name="Harrison M."/>
            <person name="Markivic C."/>
            <person name="Fulton R."/>
            <person name="Tin-Wollam A.-M."/>
            <person name="Shah N."/>
            <person name="Pepin K."/>
            <person name="Nash W."/>
            <person name="Thiruvilangam P."/>
            <person name="Bhonagiri V."/>
            <person name="Waters C."/>
            <person name="Tu K.C."/>
            <person name="Irgon J."/>
            <person name="Wilson R.K."/>
        </authorList>
    </citation>
    <scope>NUCLEOTIDE SEQUENCE [LARGE SCALE GENOMIC DNA]</scope>
    <source>
        <strain evidence="2">ATCC BAA-1116 / BB120</strain>
    </source>
</reference>
<evidence type="ECO:0000313" key="1">
    <source>
        <dbReference type="EMBL" id="ABU74685.1"/>
    </source>
</evidence>
<name>A7N7V9_VIBC1</name>
<dbReference type="AlphaFoldDB" id="A7N7V9"/>